<name>A0A3D5J7F3_9FLAO</name>
<feature type="signal peptide" evidence="1">
    <location>
        <begin position="1"/>
        <end position="21"/>
    </location>
</feature>
<organism evidence="3 4">
    <name type="scientific">Zunongwangia profunda</name>
    <dbReference type="NCBI Taxonomy" id="398743"/>
    <lineage>
        <taxon>Bacteria</taxon>
        <taxon>Pseudomonadati</taxon>
        <taxon>Bacteroidota</taxon>
        <taxon>Flavobacteriia</taxon>
        <taxon>Flavobacteriales</taxon>
        <taxon>Flavobacteriaceae</taxon>
        <taxon>Zunongwangia</taxon>
    </lineage>
</organism>
<proteinExistence type="predicted"/>
<comment type="caution">
    <text evidence="3">The sequence shown here is derived from an EMBL/GenBank/DDBJ whole genome shotgun (WGS) entry which is preliminary data.</text>
</comment>
<dbReference type="AlphaFoldDB" id="A0A3D5J7F3"/>
<evidence type="ECO:0000259" key="2">
    <source>
        <dbReference type="Pfam" id="PF13648"/>
    </source>
</evidence>
<sequence>MNKIKLNLLLLFCSCWLFVLSGCDNEEYGMYEVDRIVGSWKLVEVYNDNGDGHGQWSPAENAYSYTFNEDGTFSSTRFSQCNTGNYSIQNDEIYLDFDCNNNNRTIGIGSTSSTIVEEVDYEGINVIFIPTYPACHQGCRLKFEPIN</sequence>
<dbReference type="PROSITE" id="PS51257">
    <property type="entry name" value="PROKAR_LIPOPROTEIN"/>
    <property type="match status" value="1"/>
</dbReference>
<accession>A0A3D5J7F3</accession>
<dbReference type="RefSeq" id="WP_013071070.1">
    <property type="nucleotide sequence ID" value="NZ_CAJXAW010000012.1"/>
</dbReference>
<dbReference type="Pfam" id="PF13648">
    <property type="entry name" value="Lipocalin_4"/>
    <property type="match status" value="1"/>
</dbReference>
<protein>
    <recommendedName>
        <fullName evidence="2">Lipocalin-like domain-containing protein</fullName>
    </recommendedName>
</protein>
<dbReference type="Proteomes" id="UP000264330">
    <property type="component" value="Unassembled WGS sequence"/>
</dbReference>
<keyword evidence="1" id="KW-0732">Signal</keyword>
<feature type="chain" id="PRO_5017765198" description="Lipocalin-like domain-containing protein" evidence="1">
    <location>
        <begin position="22"/>
        <end position="147"/>
    </location>
</feature>
<feature type="domain" description="Lipocalin-like" evidence="2">
    <location>
        <begin position="36"/>
        <end position="106"/>
    </location>
</feature>
<dbReference type="InterPro" id="IPR024311">
    <property type="entry name" value="Lipocalin-like"/>
</dbReference>
<evidence type="ECO:0000256" key="1">
    <source>
        <dbReference type="SAM" id="SignalP"/>
    </source>
</evidence>
<dbReference type="EMBL" id="DPMF01000450">
    <property type="protein sequence ID" value="HCV83280.1"/>
    <property type="molecule type" value="Genomic_DNA"/>
</dbReference>
<dbReference type="OMA" id="YLCERSE"/>
<gene>
    <name evidence="3" type="ORF">DGQ38_19770</name>
</gene>
<evidence type="ECO:0000313" key="3">
    <source>
        <dbReference type="EMBL" id="HCV83280.1"/>
    </source>
</evidence>
<reference evidence="3 4" key="1">
    <citation type="journal article" date="2018" name="Nat. Biotechnol.">
        <title>A standardized bacterial taxonomy based on genome phylogeny substantially revises the tree of life.</title>
        <authorList>
            <person name="Parks D.H."/>
            <person name="Chuvochina M."/>
            <person name="Waite D.W."/>
            <person name="Rinke C."/>
            <person name="Skarshewski A."/>
            <person name="Chaumeil P.A."/>
            <person name="Hugenholtz P."/>
        </authorList>
    </citation>
    <scope>NUCLEOTIDE SEQUENCE [LARGE SCALE GENOMIC DNA]</scope>
    <source>
        <strain evidence="3">UBA9359</strain>
    </source>
</reference>
<evidence type="ECO:0000313" key="4">
    <source>
        <dbReference type="Proteomes" id="UP000264330"/>
    </source>
</evidence>